<dbReference type="AlphaFoldDB" id="A0A1G2CYR9"/>
<evidence type="ECO:0000256" key="1">
    <source>
        <dbReference type="SAM" id="Phobius"/>
    </source>
</evidence>
<feature type="transmembrane region" description="Helical" evidence="1">
    <location>
        <begin position="9"/>
        <end position="27"/>
    </location>
</feature>
<keyword evidence="1" id="KW-0812">Transmembrane</keyword>
<protein>
    <submittedName>
        <fullName evidence="2">Uncharacterized protein</fullName>
    </submittedName>
</protein>
<dbReference type="EMBL" id="MHLI01000008">
    <property type="protein sequence ID" value="OGZ05658.1"/>
    <property type="molecule type" value="Genomic_DNA"/>
</dbReference>
<dbReference type="Proteomes" id="UP000177122">
    <property type="component" value="Unassembled WGS sequence"/>
</dbReference>
<reference evidence="2 3" key="1">
    <citation type="journal article" date="2016" name="Nat. Commun.">
        <title>Thousands of microbial genomes shed light on interconnected biogeochemical processes in an aquifer system.</title>
        <authorList>
            <person name="Anantharaman K."/>
            <person name="Brown C.T."/>
            <person name="Hug L.A."/>
            <person name="Sharon I."/>
            <person name="Castelle C.J."/>
            <person name="Probst A.J."/>
            <person name="Thomas B.C."/>
            <person name="Singh A."/>
            <person name="Wilkins M.J."/>
            <person name="Karaoz U."/>
            <person name="Brodie E.L."/>
            <person name="Williams K.H."/>
            <person name="Hubbard S.S."/>
            <person name="Banfield J.F."/>
        </authorList>
    </citation>
    <scope>NUCLEOTIDE SEQUENCE [LARGE SCALE GENOMIC DNA]</scope>
</reference>
<comment type="caution">
    <text evidence="2">The sequence shown here is derived from an EMBL/GenBank/DDBJ whole genome shotgun (WGS) entry which is preliminary data.</text>
</comment>
<evidence type="ECO:0000313" key="3">
    <source>
        <dbReference type="Proteomes" id="UP000177122"/>
    </source>
</evidence>
<proteinExistence type="predicted"/>
<sequence length="153" mass="16413">MDPKKKKVLVLKLLLPVFIIGIFFVSGRMKSNNDVRESAIISNDGLSSGVAAIDPESVEKMITDGTTGREYLSNQIIVEFLPGVSEQESLDSISAVGGKMLQRFTIAPLFLIRVKDTGDGRGSAVAIAALNADTKVKKADRNYLTTLDAAVAQ</sequence>
<accession>A0A1G2CYR9</accession>
<organism evidence="2 3">
    <name type="scientific">Candidatus Lloydbacteria bacterium RIFCSPHIGHO2_01_FULL_49_22</name>
    <dbReference type="NCBI Taxonomy" id="1798658"/>
    <lineage>
        <taxon>Bacteria</taxon>
        <taxon>Candidatus Lloydiibacteriota</taxon>
    </lineage>
</organism>
<keyword evidence="1" id="KW-1133">Transmembrane helix</keyword>
<keyword evidence="1" id="KW-0472">Membrane</keyword>
<gene>
    <name evidence="2" type="ORF">A2845_04860</name>
</gene>
<evidence type="ECO:0000313" key="2">
    <source>
        <dbReference type="EMBL" id="OGZ05658.1"/>
    </source>
</evidence>
<name>A0A1G2CYR9_9BACT</name>